<evidence type="ECO:0000313" key="9">
    <source>
        <dbReference type="Proteomes" id="UP000240490"/>
    </source>
</evidence>
<feature type="transmembrane region" description="Helical" evidence="6">
    <location>
        <begin position="278"/>
        <end position="301"/>
    </location>
</feature>
<evidence type="ECO:0000256" key="6">
    <source>
        <dbReference type="SAM" id="Phobius"/>
    </source>
</evidence>
<comment type="subcellular location">
    <subcellularLocation>
        <location evidence="1">Membrane</location>
        <topology evidence="1">Multi-pass membrane protein</topology>
    </subcellularLocation>
</comment>
<evidence type="ECO:0000256" key="1">
    <source>
        <dbReference type="ARBA" id="ARBA00004141"/>
    </source>
</evidence>
<feature type="transmembrane region" description="Helical" evidence="6">
    <location>
        <begin position="43"/>
        <end position="61"/>
    </location>
</feature>
<organism evidence="8 9">
    <name type="scientific">Candidatus Marsarchaeota G2 archaeon ECH_B_SAG-M15</name>
    <dbReference type="NCBI Taxonomy" id="1978162"/>
    <lineage>
        <taxon>Archaea</taxon>
        <taxon>Candidatus Marsarchaeota</taxon>
        <taxon>Candidatus Marsarchaeota group 2</taxon>
    </lineage>
</organism>
<evidence type="ECO:0000313" key="8">
    <source>
        <dbReference type="EMBL" id="PSN90646.1"/>
    </source>
</evidence>
<feature type="domain" description="Major facilitator superfamily (MFS) profile" evidence="7">
    <location>
        <begin position="50"/>
        <end position="465"/>
    </location>
</feature>
<evidence type="ECO:0000256" key="2">
    <source>
        <dbReference type="ARBA" id="ARBA00022692"/>
    </source>
</evidence>
<dbReference type="Gene3D" id="1.20.1250.20">
    <property type="entry name" value="MFS general substrate transporter like domains"/>
    <property type="match status" value="1"/>
</dbReference>
<evidence type="ECO:0000256" key="5">
    <source>
        <dbReference type="SAM" id="MobiDB-lite"/>
    </source>
</evidence>
<feature type="compositionally biased region" description="Basic and acidic residues" evidence="5">
    <location>
        <begin position="1"/>
        <end position="10"/>
    </location>
</feature>
<dbReference type="EMBL" id="NEXJ01000075">
    <property type="protein sequence ID" value="PSN90646.1"/>
    <property type="molecule type" value="Genomic_DNA"/>
</dbReference>
<gene>
    <name evidence="8" type="ORF">B9Q08_04350</name>
</gene>
<accession>A0A2R6AWB6</accession>
<keyword evidence="4 6" id="KW-0472">Membrane</keyword>
<dbReference type="Proteomes" id="UP000240490">
    <property type="component" value="Unassembled WGS sequence"/>
</dbReference>
<dbReference type="PROSITE" id="PS50850">
    <property type="entry name" value="MFS"/>
    <property type="match status" value="1"/>
</dbReference>
<feature type="transmembrane region" description="Helical" evidence="6">
    <location>
        <begin position="439"/>
        <end position="458"/>
    </location>
</feature>
<evidence type="ECO:0000256" key="3">
    <source>
        <dbReference type="ARBA" id="ARBA00022989"/>
    </source>
</evidence>
<comment type="caution">
    <text evidence="8">The sequence shown here is derived from an EMBL/GenBank/DDBJ whole genome shotgun (WGS) entry which is preliminary data.</text>
</comment>
<dbReference type="GO" id="GO:0046943">
    <property type="term" value="F:carboxylic acid transmembrane transporter activity"/>
    <property type="evidence" value="ECO:0007669"/>
    <property type="project" value="TreeGrafter"/>
</dbReference>
<feature type="transmembrane region" description="Helical" evidence="6">
    <location>
        <begin position="372"/>
        <end position="392"/>
    </location>
</feature>
<feature type="compositionally biased region" description="Low complexity" evidence="5">
    <location>
        <begin position="16"/>
        <end position="26"/>
    </location>
</feature>
<evidence type="ECO:0000259" key="7">
    <source>
        <dbReference type="PROSITE" id="PS50850"/>
    </source>
</evidence>
<proteinExistence type="predicted"/>
<evidence type="ECO:0000256" key="4">
    <source>
        <dbReference type="ARBA" id="ARBA00023136"/>
    </source>
</evidence>
<feature type="region of interest" description="Disordered" evidence="5">
    <location>
        <begin position="1"/>
        <end position="36"/>
    </location>
</feature>
<reference evidence="8 9" key="1">
    <citation type="submission" date="2017-04" db="EMBL/GenBank/DDBJ databases">
        <title>Novel microbial lineages endemic to geothermal iron-oxide mats fill important gaps in the evolutionary history of Archaea.</title>
        <authorList>
            <person name="Jay Z.J."/>
            <person name="Beam J.P."/>
            <person name="Dlakic M."/>
            <person name="Rusch D.B."/>
            <person name="Kozubal M.A."/>
            <person name="Inskeep W.P."/>
        </authorList>
    </citation>
    <scope>NUCLEOTIDE SEQUENCE [LARGE SCALE GENOMIC DNA]</scope>
    <source>
        <strain evidence="8">ECH_B_SAG-M15</strain>
    </source>
</reference>
<dbReference type="GO" id="GO:0005886">
    <property type="term" value="C:plasma membrane"/>
    <property type="evidence" value="ECO:0007669"/>
    <property type="project" value="TreeGrafter"/>
</dbReference>
<dbReference type="InterPro" id="IPR011701">
    <property type="entry name" value="MFS"/>
</dbReference>
<keyword evidence="2 6" id="KW-0812">Transmembrane</keyword>
<dbReference type="InterPro" id="IPR036259">
    <property type="entry name" value="MFS_trans_sf"/>
</dbReference>
<dbReference type="AlphaFoldDB" id="A0A2R6AWB6"/>
<name>A0A2R6AWB6_9ARCH</name>
<dbReference type="SUPFAM" id="SSF103473">
    <property type="entry name" value="MFS general substrate transporter"/>
    <property type="match status" value="1"/>
</dbReference>
<feature type="transmembrane region" description="Helical" evidence="6">
    <location>
        <begin position="313"/>
        <end position="335"/>
    </location>
</feature>
<keyword evidence="3 6" id="KW-1133">Transmembrane helix</keyword>
<feature type="transmembrane region" description="Helical" evidence="6">
    <location>
        <begin position="86"/>
        <end position="108"/>
    </location>
</feature>
<dbReference type="InterPro" id="IPR020846">
    <property type="entry name" value="MFS_dom"/>
</dbReference>
<protein>
    <recommendedName>
        <fullName evidence="7">Major facilitator superfamily (MFS) profile domain-containing protein</fullName>
    </recommendedName>
</protein>
<dbReference type="PANTHER" id="PTHR23508:SF10">
    <property type="entry name" value="CARBOXYLIC ACID TRANSPORTER PROTEIN HOMOLOG"/>
    <property type="match status" value="1"/>
</dbReference>
<feature type="transmembrane region" description="Helical" evidence="6">
    <location>
        <begin position="183"/>
        <end position="202"/>
    </location>
</feature>
<feature type="transmembrane region" description="Helical" evidence="6">
    <location>
        <begin position="115"/>
        <end position="134"/>
    </location>
</feature>
<feature type="transmembrane region" description="Helical" evidence="6">
    <location>
        <begin position="347"/>
        <end position="366"/>
    </location>
</feature>
<dbReference type="PANTHER" id="PTHR23508">
    <property type="entry name" value="CARBOXYLIC ACID TRANSPORTER PROTEIN HOMOLOG"/>
    <property type="match status" value="1"/>
</dbReference>
<sequence length="472" mass="52145">MSQKDVRDISTGKAGSPASNAASSAPQPAPPGKEPGTLTVAESTGYLAFLAIVMYLGWGLINTDGNLILILSGPITTTLHLSIQQYSYVVSAGFFASFVVSLILGPLGDRLGRRFVLQLTLAGTAFISMLQYFINSFLSWFLIRIGAGAFTGSEWGAGGTVLAENFGKRFRGLILSVMQSGWVFGYGLASLISLVTISAYGSTYGWRVAFLFAFLPALLIFVIRFKLKDPKRFEHIKAVNEAKKKGDQETLNRLLGIYNVDVEKVDKHPYRQLFSSDLLRTTLVLAFWNFLTTGIAITTNAFQPVYFEEVRGFSFSAITFMFTIVSFAGILGYIANGFLNDRIGAKYSIIIFALLEVIGIYLTTIVPHNIYYLWPAYILFFFTENGQFSALIRLNTEAYPTRSRATGAIWGGAWWSLGQAVWPLLFGIALSSISFNSAWYYVEIVPEVIGVIILAIAMKNIPPRRELEEIHV</sequence>
<feature type="transmembrane region" description="Helical" evidence="6">
    <location>
        <begin position="140"/>
        <end position="162"/>
    </location>
</feature>
<feature type="transmembrane region" description="Helical" evidence="6">
    <location>
        <begin position="413"/>
        <end position="433"/>
    </location>
</feature>
<feature type="transmembrane region" description="Helical" evidence="6">
    <location>
        <begin position="208"/>
        <end position="227"/>
    </location>
</feature>
<dbReference type="Pfam" id="PF07690">
    <property type="entry name" value="MFS_1"/>
    <property type="match status" value="1"/>
</dbReference>